<name>A0A5K8A9G5_9BACT</name>
<evidence type="ECO:0000313" key="14">
    <source>
        <dbReference type="Proteomes" id="UP000422108"/>
    </source>
</evidence>
<evidence type="ECO:0000256" key="3">
    <source>
        <dbReference type="ARBA" id="ARBA00022452"/>
    </source>
</evidence>
<evidence type="ECO:0000256" key="6">
    <source>
        <dbReference type="ARBA" id="ARBA00023136"/>
    </source>
</evidence>
<evidence type="ECO:0000313" key="13">
    <source>
        <dbReference type="EMBL" id="BBO89136.1"/>
    </source>
</evidence>
<dbReference type="GO" id="GO:0044718">
    <property type="term" value="P:siderophore transmembrane transport"/>
    <property type="evidence" value="ECO:0007669"/>
    <property type="project" value="TreeGrafter"/>
</dbReference>
<gene>
    <name evidence="13" type="ORF">DSCOOX_23160</name>
</gene>
<keyword evidence="6 8" id="KW-0472">Membrane</keyword>
<keyword evidence="13" id="KW-0675">Receptor</keyword>
<comment type="similarity">
    <text evidence="8 9">Belongs to the TonB-dependent receptor family.</text>
</comment>
<keyword evidence="2 8" id="KW-0813">Transport</keyword>
<dbReference type="InterPro" id="IPR039426">
    <property type="entry name" value="TonB-dep_rcpt-like"/>
</dbReference>
<evidence type="ECO:0000256" key="8">
    <source>
        <dbReference type="PROSITE-ProRule" id="PRU01360"/>
    </source>
</evidence>
<dbReference type="SUPFAM" id="SSF56935">
    <property type="entry name" value="Porins"/>
    <property type="match status" value="1"/>
</dbReference>
<evidence type="ECO:0000256" key="10">
    <source>
        <dbReference type="SAM" id="SignalP"/>
    </source>
</evidence>
<dbReference type="Gene3D" id="2.40.170.20">
    <property type="entry name" value="TonB-dependent receptor, beta-barrel domain"/>
    <property type="match status" value="1"/>
</dbReference>
<dbReference type="GO" id="GO:0015344">
    <property type="term" value="F:siderophore uptake transmembrane transporter activity"/>
    <property type="evidence" value="ECO:0007669"/>
    <property type="project" value="TreeGrafter"/>
</dbReference>
<evidence type="ECO:0000256" key="9">
    <source>
        <dbReference type="RuleBase" id="RU003357"/>
    </source>
</evidence>
<dbReference type="InterPro" id="IPR037066">
    <property type="entry name" value="Plug_dom_sf"/>
</dbReference>
<evidence type="ECO:0000256" key="7">
    <source>
        <dbReference type="ARBA" id="ARBA00023237"/>
    </source>
</evidence>
<dbReference type="EMBL" id="AP021879">
    <property type="protein sequence ID" value="BBO89136.1"/>
    <property type="molecule type" value="Genomic_DNA"/>
</dbReference>
<dbReference type="Pfam" id="PF07715">
    <property type="entry name" value="Plug"/>
    <property type="match status" value="1"/>
</dbReference>
<evidence type="ECO:0000256" key="1">
    <source>
        <dbReference type="ARBA" id="ARBA00004571"/>
    </source>
</evidence>
<dbReference type="Pfam" id="PF00593">
    <property type="entry name" value="TonB_dep_Rec_b-barrel"/>
    <property type="match status" value="1"/>
</dbReference>
<keyword evidence="7 8" id="KW-0998">Cell outer membrane</keyword>
<feature type="domain" description="TonB-dependent receptor-like beta-barrel" evidence="11">
    <location>
        <begin position="182"/>
        <end position="658"/>
    </location>
</feature>
<dbReference type="Gene3D" id="2.170.130.10">
    <property type="entry name" value="TonB-dependent receptor, plug domain"/>
    <property type="match status" value="1"/>
</dbReference>
<dbReference type="InterPro" id="IPR036942">
    <property type="entry name" value="Beta-barrel_TonB_sf"/>
</dbReference>
<sequence>MTNQKRGLKMKQKWIFVPVFVLSLSCFGAPRVHATSEPTKLEPVIVTATKTEKDLEKVPAVVTVISQEEIQQTPARTVGDLLANLPGVYVNEPQGVGLVTPQSMTISGLGSAGHTLVLMDGQKVNTPFTDYAYLTTLPVRAVDRIEVLRGPYSALYGSSAGGGIINIITKDGGGQNYIQPWGDAGNFDRYDYGLDAGLNFGNFSLGIFYDHKEVDNYMLYEDKGVDTENRDYDHDRFHAKLTGTLGDKTNIAISGGTVDGETQYGVGDNLGVYCHQDIKHPYVNAQLESFLSDRWILKAQADWLRSEHNYSGETLETINWINTGYATIPNFVYKESLNDTVADRYHGDLNTSWTFADQQILTLGAEISYFSVEKKIVDADTGAILDVQGREGDVTDEDETQYSFYAQWDGTFFDTLELVLGGRFDDYDSYGNEFSPKAAIRWNYIPGGNIKLSAGKGFKAPSLSQLYSVPWSISSFIVYQGNPDLDAETVWAYQASVEQRLFDDAFFVRVTPYFSKADDFITSVRYDDPLNDGGQIMQPENVDEVEIKGVDVELSYDISSGLTPFINYNYNETRDNNTNAILDGYPRNSAAIGLRFNLPVADCCRTYGSYAARYRGSWTSSSWGRTTVTEEVGDYWYHTASIAFLFNKMIEVKGEFFNIFNDRSTTDIDDYLPEFNYLIGVSFKYTF</sequence>
<evidence type="ECO:0000256" key="4">
    <source>
        <dbReference type="ARBA" id="ARBA00022692"/>
    </source>
</evidence>
<comment type="subcellular location">
    <subcellularLocation>
        <location evidence="1 8">Cell outer membrane</location>
        <topology evidence="1 8">Multi-pass membrane protein</topology>
    </subcellularLocation>
</comment>
<dbReference type="PANTHER" id="PTHR30069:SF37">
    <property type="entry name" value="FERRIC VIBRIOBACTIN RECEPTOR VIUA"/>
    <property type="match status" value="1"/>
</dbReference>
<protein>
    <submittedName>
        <fullName evidence="13">Receptor</fullName>
    </submittedName>
</protein>
<feature type="signal peptide" evidence="10">
    <location>
        <begin position="1"/>
        <end position="34"/>
    </location>
</feature>
<evidence type="ECO:0000259" key="11">
    <source>
        <dbReference type="Pfam" id="PF00593"/>
    </source>
</evidence>
<feature type="chain" id="PRO_5024467542" evidence="10">
    <location>
        <begin position="35"/>
        <end position="687"/>
    </location>
</feature>
<dbReference type="GO" id="GO:0009279">
    <property type="term" value="C:cell outer membrane"/>
    <property type="evidence" value="ECO:0007669"/>
    <property type="project" value="UniProtKB-SubCell"/>
</dbReference>
<keyword evidence="10" id="KW-0732">Signal</keyword>
<keyword evidence="3 8" id="KW-1134">Transmembrane beta strand</keyword>
<proteinExistence type="inferred from homology"/>
<keyword evidence="5 9" id="KW-0798">TonB box</keyword>
<keyword evidence="4 8" id="KW-0812">Transmembrane</keyword>
<dbReference type="AlphaFoldDB" id="A0A5K8A9G5"/>
<dbReference type="Proteomes" id="UP000422108">
    <property type="component" value="Chromosome"/>
</dbReference>
<dbReference type="InterPro" id="IPR012910">
    <property type="entry name" value="Plug_dom"/>
</dbReference>
<dbReference type="PROSITE" id="PS51257">
    <property type="entry name" value="PROKAR_LIPOPROTEIN"/>
    <property type="match status" value="1"/>
</dbReference>
<reference evidence="13 14" key="1">
    <citation type="submission" date="2019-11" db="EMBL/GenBank/DDBJ databases">
        <title>Comparative genomics of hydrocarbon-degrading Desulfosarcina strains.</title>
        <authorList>
            <person name="Watanabe M."/>
            <person name="Kojima H."/>
            <person name="Fukui M."/>
        </authorList>
    </citation>
    <scope>NUCLEOTIDE SEQUENCE [LARGE SCALE GENOMIC DNA]</scope>
    <source>
        <strain evidence="14">oXyS1</strain>
    </source>
</reference>
<feature type="domain" description="TonB-dependent receptor plug" evidence="12">
    <location>
        <begin position="55"/>
        <end position="164"/>
    </location>
</feature>
<dbReference type="PANTHER" id="PTHR30069">
    <property type="entry name" value="TONB-DEPENDENT OUTER MEMBRANE RECEPTOR"/>
    <property type="match status" value="1"/>
</dbReference>
<dbReference type="InterPro" id="IPR000531">
    <property type="entry name" value="Beta-barrel_TonB"/>
</dbReference>
<dbReference type="PROSITE" id="PS52016">
    <property type="entry name" value="TONB_DEPENDENT_REC_3"/>
    <property type="match status" value="1"/>
</dbReference>
<organism evidence="13 14">
    <name type="scientific">Desulfosarcina ovata subsp. ovata</name>
    <dbReference type="NCBI Taxonomy" id="2752305"/>
    <lineage>
        <taxon>Bacteria</taxon>
        <taxon>Pseudomonadati</taxon>
        <taxon>Thermodesulfobacteriota</taxon>
        <taxon>Desulfobacteria</taxon>
        <taxon>Desulfobacterales</taxon>
        <taxon>Desulfosarcinaceae</taxon>
        <taxon>Desulfosarcina</taxon>
    </lineage>
</organism>
<accession>A0A5K8A9G5</accession>
<keyword evidence="14" id="KW-1185">Reference proteome</keyword>
<evidence type="ECO:0000256" key="2">
    <source>
        <dbReference type="ARBA" id="ARBA00022448"/>
    </source>
</evidence>
<evidence type="ECO:0000256" key="5">
    <source>
        <dbReference type="ARBA" id="ARBA00023077"/>
    </source>
</evidence>
<dbReference type="RefSeq" id="WP_155310366.1">
    <property type="nucleotide sequence ID" value="NZ_AP021879.1"/>
</dbReference>
<dbReference type="CDD" id="cd01347">
    <property type="entry name" value="ligand_gated_channel"/>
    <property type="match status" value="1"/>
</dbReference>
<evidence type="ECO:0000259" key="12">
    <source>
        <dbReference type="Pfam" id="PF07715"/>
    </source>
</evidence>